<keyword evidence="4" id="KW-1185">Reference proteome</keyword>
<name>A0A5C6BB81_9BACT</name>
<dbReference type="AlphaFoldDB" id="A0A5C6BB81"/>
<feature type="compositionally biased region" description="Basic and acidic residues" evidence="1">
    <location>
        <begin position="83"/>
        <end position="95"/>
    </location>
</feature>
<protein>
    <recommendedName>
        <fullName evidence="5">Periplasmic repressor CpxP</fullName>
    </recommendedName>
</protein>
<evidence type="ECO:0000313" key="3">
    <source>
        <dbReference type="EMBL" id="TWU08529.1"/>
    </source>
</evidence>
<comment type="caution">
    <text evidence="3">The sequence shown here is derived from an EMBL/GenBank/DDBJ whole genome shotgun (WGS) entry which is preliminary data.</text>
</comment>
<evidence type="ECO:0000256" key="1">
    <source>
        <dbReference type="SAM" id="MobiDB-lite"/>
    </source>
</evidence>
<dbReference type="EMBL" id="SJPN01000001">
    <property type="protein sequence ID" value="TWU08529.1"/>
    <property type="molecule type" value="Genomic_DNA"/>
</dbReference>
<dbReference type="Proteomes" id="UP000320176">
    <property type="component" value="Unassembled WGS sequence"/>
</dbReference>
<feature type="region of interest" description="Disordered" evidence="1">
    <location>
        <begin position="232"/>
        <end position="280"/>
    </location>
</feature>
<accession>A0A5C6BB81</accession>
<feature type="region of interest" description="Disordered" evidence="1">
    <location>
        <begin position="83"/>
        <end position="102"/>
    </location>
</feature>
<gene>
    <name evidence="3" type="ORF">Pla52n_11120</name>
</gene>
<evidence type="ECO:0000313" key="4">
    <source>
        <dbReference type="Proteomes" id="UP000320176"/>
    </source>
</evidence>
<reference evidence="3 4" key="1">
    <citation type="submission" date="2019-02" db="EMBL/GenBank/DDBJ databases">
        <title>Deep-cultivation of Planctomycetes and their phenomic and genomic characterization uncovers novel biology.</title>
        <authorList>
            <person name="Wiegand S."/>
            <person name="Jogler M."/>
            <person name="Boedeker C."/>
            <person name="Pinto D."/>
            <person name="Vollmers J."/>
            <person name="Rivas-Marin E."/>
            <person name="Kohn T."/>
            <person name="Peeters S.H."/>
            <person name="Heuer A."/>
            <person name="Rast P."/>
            <person name="Oberbeckmann S."/>
            <person name="Bunk B."/>
            <person name="Jeske O."/>
            <person name="Meyerdierks A."/>
            <person name="Storesund J.E."/>
            <person name="Kallscheuer N."/>
            <person name="Luecker S."/>
            <person name="Lage O.M."/>
            <person name="Pohl T."/>
            <person name="Merkel B.J."/>
            <person name="Hornburger P."/>
            <person name="Mueller R.-W."/>
            <person name="Bruemmer F."/>
            <person name="Labrenz M."/>
            <person name="Spormann A.M."/>
            <person name="Op Den Camp H."/>
            <person name="Overmann J."/>
            <person name="Amann R."/>
            <person name="Jetten M.S.M."/>
            <person name="Mascher T."/>
            <person name="Medema M.H."/>
            <person name="Devos D.P."/>
            <person name="Kaster A.-K."/>
            <person name="Ovreas L."/>
            <person name="Rohde M."/>
            <person name="Galperin M.Y."/>
            <person name="Jogler C."/>
        </authorList>
    </citation>
    <scope>NUCLEOTIDE SEQUENCE [LARGE SCALE GENOMIC DNA]</scope>
    <source>
        <strain evidence="3 4">Pla52n</strain>
    </source>
</reference>
<keyword evidence="2" id="KW-0732">Signal</keyword>
<sequence length="280" mass="30620" precursor="true">MRSIRWMTGLAALGLFAFLATDVMAQGGGRGPGGPGGRGGFGGGPPGGFGRGGGDMSMGLLRIDAVKKELELMPDQEEALKKLEAERPERGERPNFDFQNATDEERQAFFDKRMKEQEEQTAKMREKLEEVLFPEQIDRLDEIALQLQGIMALSNPKVQKELEITEAQQKEMTEKRDGMREKMRGMMQEAFQSGDRDKIREMMTKAQKDSETELLGVLTSDQKAKFEKMKGEKFEMPEGQGFGGFGRGGPGGGPGGPGGQRGQRGGDRGQRGGGDRPAAE</sequence>
<organism evidence="3 4">
    <name type="scientific">Stieleria varia</name>
    <dbReference type="NCBI Taxonomy" id="2528005"/>
    <lineage>
        <taxon>Bacteria</taxon>
        <taxon>Pseudomonadati</taxon>
        <taxon>Planctomycetota</taxon>
        <taxon>Planctomycetia</taxon>
        <taxon>Pirellulales</taxon>
        <taxon>Pirellulaceae</taxon>
        <taxon>Stieleria</taxon>
    </lineage>
</organism>
<feature type="region of interest" description="Disordered" evidence="1">
    <location>
        <begin position="29"/>
        <end position="54"/>
    </location>
</feature>
<feature type="signal peptide" evidence="2">
    <location>
        <begin position="1"/>
        <end position="25"/>
    </location>
</feature>
<evidence type="ECO:0008006" key="5">
    <source>
        <dbReference type="Google" id="ProtNLM"/>
    </source>
</evidence>
<proteinExistence type="predicted"/>
<evidence type="ECO:0000256" key="2">
    <source>
        <dbReference type="SAM" id="SignalP"/>
    </source>
</evidence>
<dbReference type="RefSeq" id="WP_197454303.1">
    <property type="nucleotide sequence ID" value="NZ_CP151726.1"/>
</dbReference>
<feature type="compositionally biased region" description="Gly residues" evidence="1">
    <location>
        <begin position="240"/>
        <end position="263"/>
    </location>
</feature>
<feature type="compositionally biased region" description="Basic and acidic residues" evidence="1">
    <location>
        <begin position="264"/>
        <end position="280"/>
    </location>
</feature>
<feature type="chain" id="PRO_5022752052" description="Periplasmic repressor CpxP" evidence="2">
    <location>
        <begin position="26"/>
        <end position="280"/>
    </location>
</feature>